<dbReference type="Proteomes" id="UP001501094">
    <property type="component" value="Unassembled WGS sequence"/>
</dbReference>
<dbReference type="Gene3D" id="2.40.110.10">
    <property type="entry name" value="Butyryl-CoA Dehydrogenase, subunit A, domain 2"/>
    <property type="match status" value="1"/>
</dbReference>
<dbReference type="PIRSF" id="PIRSF016578">
    <property type="entry name" value="HsaA"/>
    <property type="match status" value="1"/>
</dbReference>
<dbReference type="InterPro" id="IPR036250">
    <property type="entry name" value="AcylCo_DH-like_C"/>
</dbReference>
<dbReference type="Pfam" id="PF02770">
    <property type="entry name" value="Acyl-CoA_dh_M"/>
    <property type="match status" value="1"/>
</dbReference>
<evidence type="ECO:0000259" key="7">
    <source>
        <dbReference type="Pfam" id="PF00441"/>
    </source>
</evidence>
<evidence type="ECO:0000256" key="2">
    <source>
        <dbReference type="ARBA" id="ARBA00009347"/>
    </source>
</evidence>
<feature type="domain" description="Acyl-CoA dehydrogenase/oxidase N-terminal" evidence="9">
    <location>
        <begin position="9"/>
        <end position="99"/>
    </location>
</feature>
<dbReference type="InterPro" id="IPR009100">
    <property type="entry name" value="AcylCoA_DH/oxidase_NM_dom_sf"/>
</dbReference>
<keyword evidence="11" id="KW-1185">Reference proteome</keyword>
<evidence type="ECO:0000313" key="11">
    <source>
        <dbReference type="Proteomes" id="UP001501094"/>
    </source>
</evidence>
<keyword evidence="6" id="KW-0175">Coiled coil</keyword>
<protein>
    <submittedName>
        <fullName evidence="10">Isocaproyl-CoA dehydrogenase AcdB</fullName>
    </submittedName>
</protein>
<feature type="domain" description="Acyl-CoA oxidase/dehydrogenase middle" evidence="8">
    <location>
        <begin position="121"/>
        <end position="215"/>
    </location>
</feature>
<accession>A0ABN2N6P7</accession>
<dbReference type="EMBL" id="BAAANL010000002">
    <property type="protein sequence ID" value="GAA1855405.1"/>
    <property type="molecule type" value="Genomic_DNA"/>
</dbReference>
<dbReference type="Pfam" id="PF02771">
    <property type="entry name" value="Acyl-CoA_dh_N"/>
    <property type="match status" value="1"/>
</dbReference>
<dbReference type="CDD" id="cd00567">
    <property type="entry name" value="ACAD"/>
    <property type="match status" value="1"/>
</dbReference>
<dbReference type="Gene3D" id="1.10.540.10">
    <property type="entry name" value="Acyl-CoA dehydrogenase/oxidase, N-terminal domain"/>
    <property type="match status" value="1"/>
</dbReference>
<evidence type="ECO:0000259" key="9">
    <source>
        <dbReference type="Pfam" id="PF02771"/>
    </source>
</evidence>
<dbReference type="SUPFAM" id="SSF56645">
    <property type="entry name" value="Acyl-CoA dehydrogenase NM domain-like"/>
    <property type="match status" value="1"/>
</dbReference>
<evidence type="ECO:0000256" key="6">
    <source>
        <dbReference type="SAM" id="Coils"/>
    </source>
</evidence>
<comment type="cofactor">
    <cofactor evidence="1 5">
        <name>FAD</name>
        <dbReference type="ChEBI" id="CHEBI:57692"/>
    </cofactor>
</comment>
<dbReference type="InterPro" id="IPR037069">
    <property type="entry name" value="AcylCoA_DH/ox_N_sf"/>
</dbReference>
<evidence type="ECO:0000256" key="1">
    <source>
        <dbReference type="ARBA" id="ARBA00001974"/>
    </source>
</evidence>
<proteinExistence type="inferred from homology"/>
<dbReference type="InterPro" id="IPR046373">
    <property type="entry name" value="Acyl-CoA_Oxase/DH_mid-dom_sf"/>
</dbReference>
<feature type="domain" description="Acyl-CoA dehydrogenase/oxidase C-terminal" evidence="7">
    <location>
        <begin position="235"/>
        <end position="373"/>
    </location>
</feature>
<name>A0ABN2N6P7_9MICO</name>
<comment type="similarity">
    <text evidence="2 5">Belongs to the acyl-CoA dehydrogenase family.</text>
</comment>
<keyword evidence="3 5" id="KW-0285">Flavoprotein</keyword>
<evidence type="ECO:0000256" key="5">
    <source>
        <dbReference type="RuleBase" id="RU362125"/>
    </source>
</evidence>
<dbReference type="PANTHER" id="PTHR43884:SF12">
    <property type="entry name" value="ISOVALERYL-COA DEHYDROGENASE, MITOCHONDRIAL-RELATED"/>
    <property type="match status" value="1"/>
</dbReference>
<dbReference type="Gene3D" id="1.20.140.10">
    <property type="entry name" value="Butyryl-CoA Dehydrogenase, subunit A, domain 3"/>
    <property type="match status" value="1"/>
</dbReference>
<evidence type="ECO:0000256" key="4">
    <source>
        <dbReference type="ARBA" id="ARBA00022827"/>
    </source>
</evidence>
<feature type="coiled-coil region" evidence="6">
    <location>
        <begin position="274"/>
        <end position="301"/>
    </location>
</feature>
<dbReference type="SUPFAM" id="SSF47203">
    <property type="entry name" value="Acyl-CoA dehydrogenase C-terminal domain-like"/>
    <property type="match status" value="1"/>
</dbReference>
<dbReference type="Pfam" id="PF00441">
    <property type="entry name" value="Acyl-CoA_dh_1"/>
    <property type="match status" value="1"/>
</dbReference>
<evidence type="ECO:0000259" key="8">
    <source>
        <dbReference type="Pfam" id="PF02770"/>
    </source>
</evidence>
<comment type="caution">
    <text evidence="10">The sequence shown here is derived from an EMBL/GenBank/DDBJ whole genome shotgun (WGS) entry which is preliminary data.</text>
</comment>
<keyword evidence="5" id="KW-0560">Oxidoreductase</keyword>
<dbReference type="InterPro" id="IPR006091">
    <property type="entry name" value="Acyl-CoA_Oxase/DH_mid-dom"/>
</dbReference>
<dbReference type="InterPro" id="IPR009075">
    <property type="entry name" value="AcylCo_DH/oxidase_C"/>
</dbReference>
<evidence type="ECO:0000256" key="3">
    <source>
        <dbReference type="ARBA" id="ARBA00022630"/>
    </source>
</evidence>
<sequence length="405" mass="42420">MSVITDSPIRSSARRFTGIAGRAGLADSACAIPAQNWREVAESGYIRLFHPQESGGTGAGADLMVGRMEELAQACPSTYWSATVSGLLCARLVSAYGNTSGAGAPHEELLSSLVSGQRLGAFAVAETTAGSDASTQRTTVRRAPTGGGYVISGEKSRIANAPAADVAVVLARLGDRADERWCLVFVDLTQPGVHRYELPHLGLRGMPWGGLVFTDTPVRAQDVLEVPLGELSNGMTWGWLLTSVSAIGIAEAALAASVRHAARRVSFGLPLAHMEGVQAQLAQSRAEIDAAKLLARRAAAERLAGSPARGLIAMLKVYATELGVRVAQRAVQIHGAFGVTTGHEVERLYRDAQMNVIGAFSSNRLREVIAEEIGLGAAVHEPFDWVRPAGLASDPAGLDGPAGSI</sequence>
<evidence type="ECO:0000313" key="10">
    <source>
        <dbReference type="EMBL" id="GAA1855405.1"/>
    </source>
</evidence>
<gene>
    <name evidence="10" type="primary">acdB</name>
    <name evidence="10" type="ORF">GCM10009751_10310</name>
</gene>
<reference evidence="10 11" key="1">
    <citation type="journal article" date="2019" name="Int. J. Syst. Evol. Microbiol.">
        <title>The Global Catalogue of Microorganisms (GCM) 10K type strain sequencing project: providing services to taxonomists for standard genome sequencing and annotation.</title>
        <authorList>
            <consortium name="The Broad Institute Genomics Platform"/>
            <consortium name="The Broad Institute Genome Sequencing Center for Infectious Disease"/>
            <person name="Wu L."/>
            <person name="Ma J."/>
        </authorList>
    </citation>
    <scope>NUCLEOTIDE SEQUENCE [LARGE SCALE GENOMIC DNA]</scope>
    <source>
        <strain evidence="10 11">JCM 14326</strain>
    </source>
</reference>
<dbReference type="PANTHER" id="PTHR43884">
    <property type="entry name" value="ACYL-COA DEHYDROGENASE"/>
    <property type="match status" value="1"/>
</dbReference>
<organism evidence="10 11">
    <name type="scientific">Myceligenerans crystallogenes</name>
    <dbReference type="NCBI Taxonomy" id="316335"/>
    <lineage>
        <taxon>Bacteria</taxon>
        <taxon>Bacillati</taxon>
        <taxon>Actinomycetota</taxon>
        <taxon>Actinomycetes</taxon>
        <taxon>Micrococcales</taxon>
        <taxon>Promicromonosporaceae</taxon>
        <taxon>Myceligenerans</taxon>
    </lineage>
</organism>
<keyword evidence="4 5" id="KW-0274">FAD</keyword>
<dbReference type="InterPro" id="IPR013786">
    <property type="entry name" value="AcylCoA_DH/ox_N"/>
</dbReference>